<gene>
    <name evidence="2" type="ORF">SAMN02745158_02027</name>
</gene>
<dbReference type="SMART" id="SM00849">
    <property type="entry name" value="Lactamase_B"/>
    <property type="match status" value="1"/>
</dbReference>
<name>A0A1M4XMP4_9CLOT</name>
<keyword evidence="3" id="KW-1185">Reference proteome</keyword>
<reference evidence="2 3" key="1">
    <citation type="submission" date="2016-11" db="EMBL/GenBank/DDBJ databases">
        <authorList>
            <person name="Jaros S."/>
            <person name="Januszkiewicz K."/>
            <person name="Wedrychowicz H."/>
        </authorList>
    </citation>
    <scope>NUCLEOTIDE SEQUENCE [LARGE SCALE GENOMIC DNA]</scope>
    <source>
        <strain evidence="2 3">DSM 17459</strain>
    </source>
</reference>
<dbReference type="AlphaFoldDB" id="A0A1M4XMP4"/>
<evidence type="ECO:0000313" key="3">
    <source>
        <dbReference type="Proteomes" id="UP000184245"/>
    </source>
</evidence>
<dbReference type="Gene3D" id="3.60.15.10">
    <property type="entry name" value="Ribonuclease Z/Hydroxyacylglutathione hydrolase-like"/>
    <property type="match status" value="1"/>
</dbReference>
<organism evidence="2 3">
    <name type="scientific">Lactonifactor longoviformis DSM 17459</name>
    <dbReference type="NCBI Taxonomy" id="1122155"/>
    <lineage>
        <taxon>Bacteria</taxon>
        <taxon>Bacillati</taxon>
        <taxon>Bacillota</taxon>
        <taxon>Clostridia</taxon>
        <taxon>Eubacteriales</taxon>
        <taxon>Clostridiaceae</taxon>
        <taxon>Lactonifactor</taxon>
    </lineage>
</organism>
<dbReference type="InterPro" id="IPR001279">
    <property type="entry name" value="Metallo-B-lactamas"/>
</dbReference>
<dbReference type="PANTHER" id="PTHR42967">
    <property type="entry name" value="METAL DEPENDENT HYDROLASE"/>
    <property type="match status" value="1"/>
</dbReference>
<dbReference type="OrthoDB" id="36975at2"/>
<dbReference type="SUPFAM" id="SSF56281">
    <property type="entry name" value="Metallo-hydrolase/oxidoreductase"/>
    <property type="match status" value="1"/>
</dbReference>
<dbReference type="InterPro" id="IPR036866">
    <property type="entry name" value="RibonucZ/Hydroxyglut_hydro"/>
</dbReference>
<dbReference type="RefSeq" id="WP_072851284.1">
    <property type="nucleotide sequence ID" value="NZ_FQVI01000009.1"/>
</dbReference>
<proteinExistence type="predicted"/>
<accession>A0A1M4XMP4</accession>
<dbReference type="STRING" id="1122155.SAMN02745158_02027"/>
<dbReference type="PANTHER" id="PTHR42967:SF1">
    <property type="entry name" value="MBL FOLD METALLO-HYDROLASE"/>
    <property type="match status" value="1"/>
</dbReference>
<dbReference type="Proteomes" id="UP000184245">
    <property type="component" value="Unassembled WGS sequence"/>
</dbReference>
<dbReference type="EMBL" id="FQVI01000009">
    <property type="protein sequence ID" value="SHE94523.1"/>
    <property type="molecule type" value="Genomic_DNA"/>
</dbReference>
<sequence length="229" mass="27031">MTVYFIYHSSFLVETEEVYLLFDYFKGDIPVLDSRKPLFIFASHRHQDHFSEEIFRLPAAKGRKVTYILSDDIWKKRVPPDKRDVTVFLGPGETQSFGAVEAETLKSTDEGVAFLVSVGDHVIYHAGDLNDWQWEGEPEKVNRSYREQYRSEIQKLRDKKIELAFLPLDPRQDTYFADGFDWFMKHVSVQWVYPMHCWEDETVTEKLKELPCSREYADRIIVKSPFKTD</sequence>
<feature type="domain" description="Metallo-beta-lactamase" evidence="1">
    <location>
        <begin position="7"/>
        <end position="168"/>
    </location>
</feature>
<dbReference type="Pfam" id="PF13483">
    <property type="entry name" value="Lactamase_B_3"/>
    <property type="match status" value="1"/>
</dbReference>
<evidence type="ECO:0000313" key="2">
    <source>
        <dbReference type="EMBL" id="SHE94523.1"/>
    </source>
</evidence>
<protein>
    <submittedName>
        <fullName evidence="2">L-ascorbate metabolism protein UlaG, beta-lactamase superfamily</fullName>
    </submittedName>
</protein>
<evidence type="ECO:0000259" key="1">
    <source>
        <dbReference type="SMART" id="SM00849"/>
    </source>
</evidence>